<accession>A0A9P0A320</accession>
<dbReference type="InterPro" id="IPR015897">
    <property type="entry name" value="CHK_kinase-like"/>
</dbReference>
<dbReference type="PANTHER" id="PTHR11012:SF8">
    <property type="entry name" value="JUVENILE HORMONE-INDUCIBLE PROTEIN 26"/>
    <property type="match status" value="1"/>
</dbReference>
<dbReference type="AlphaFoldDB" id="A0A9P0A320"/>
<gene>
    <name evidence="2" type="ORF">BEMITA_LOCUS2709</name>
</gene>
<evidence type="ECO:0000259" key="1">
    <source>
        <dbReference type="SMART" id="SM00587"/>
    </source>
</evidence>
<dbReference type="SMART" id="SM00587">
    <property type="entry name" value="CHK"/>
    <property type="match status" value="1"/>
</dbReference>
<dbReference type="KEGG" id="btab:109037767"/>
<keyword evidence="3" id="KW-1185">Reference proteome</keyword>
<evidence type="ECO:0000313" key="2">
    <source>
        <dbReference type="EMBL" id="CAH0383246.1"/>
    </source>
</evidence>
<dbReference type="PANTHER" id="PTHR11012">
    <property type="entry name" value="PROTEIN KINASE-LIKE DOMAIN-CONTAINING"/>
    <property type="match status" value="1"/>
</dbReference>
<evidence type="ECO:0000313" key="3">
    <source>
        <dbReference type="Proteomes" id="UP001152759"/>
    </source>
</evidence>
<dbReference type="InterPro" id="IPR004119">
    <property type="entry name" value="EcKL"/>
</dbReference>
<proteinExistence type="predicted"/>
<sequence length="410" mass="46840">MTQQVSHNQSILDRLRTKFLPEAVASGAFGDVTFVGFEPSPRQDLDQYMSDIVFGDVILSTSQGRRAESVVVKVHPNTDYAAGFEIGAHFHNEALFYCEIIPFFQKYDGDGFLNASVPGFLYGRATGNPEDDVIILRDVTKEGFRMTEERLFLDEKHIKLALDRLAKFHSLSFKSLHEDPAGFQRLVAKIQTQSVKAPTRPDSKFDFNRLKFRGLEPLKRDPKYADRLPALEKHCEGAIKWMGSLKVHPGPLSVLTRGDCTRNNLMFKYEGNEPCEVVFVDWAVLRYSTLVIDLSVLLTLNTSPEAKRTHWDDYLHTYHSALSRQLQGYPAIPFETLEKEMREKGVYGYYWSVFLLPAALETDAKNRLEALAKDDEAKMRYLMEFGGPQATAYLGEIVKFMFDRNYVFEL</sequence>
<dbReference type="Pfam" id="PF02958">
    <property type="entry name" value="EcKL"/>
    <property type="match status" value="1"/>
</dbReference>
<organism evidence="2 3">
    <name type="scientific">Bemisia tabaci</name>
    <name type="common">Sweetpotato whitefly</name>
    <name type="synonym">Aleurodes tabaci</name>
    <dbReference type="NCBI Taxonomy" id="7038"/>
    <lineage>
        <taxon>Eukaryota</taxon>
        <taxon>Metazoa</taxon>
        <taxon>Ecdysozoa</taxon>
        <taxon>Arthropoda</taxon>
        <taxon>Hexapoda</taxon>
        <taxon>Insecta</taxon>
        <taxon>Pterygota</taxon>
        <taxon>Neoptera</taxon>
        <taxon>Paraneoptera</taxon>
        <taxon>Hemiptera</taxon>
        <taxon>Sternorrhyncha</taxon>
        <taxon>Aleyrodoidea</taxon>
        <taxon>Aleyrodidae</taxon>
        <taxon>Aleyrodinae</taxon>
        <taxon>Bemisia</taxon>
    </lineage>
</organism>
<protein>
    <recommendedName>
        <fullName evidence="1">CHK kinase-like domain-containing protein</fullName>
    </recommendedName>
</protein>
<reference evidence="2" key="1">
    <citation type="submission" date="2021-12" db="EMBL/GenBank/DDBJ databases">
        <authorList>
            <person name="King R."/>
        </authorList>
    </citation>
    <scope>NUCLEOTIDE SEQUENCE</scope>
</reference>
<feature type="domain" description="CHK kinase-like" evidence="1">
    <location>
        <begin position="134"/>
        <end position="328"/>
    </location>
</feature>
<dbReference type="Proteomes" id="UP001152759">
    <property type="component" value="Chromosome 10"/>
</dbReference>
<dbReference type="SUPFAM" id="SSF56112">
    <property type="entry name" value="Protein kinase-like (PK-like)"/>
    <property type="match status" value="1"/>
</dbReference>
<dbReference type="Gene3D" id="3.90.1200.10">
    <property type="match status" value="1"/>
</dbReference>
<dbReference type="EMBL" id="OU963871">
    <property type="protein sequence ID" value="CAH0383246.1"/>
    <property type="molecule type" value="Genomic_DNA"/>
</dbReference>
<dbReference type="InterPro" id="IPR011009">
    <property type="entry name" value="Kinase-like_dom_sf"/>
</dbReference>
<name>A0A9P0A320_BEMTA</name>